<dbReference type="InterPro" id="IPR001872">
    <property type="entry name" value="Peptidase_A8"/>
</dbReference>
<comment type="catalytic activity">
    <reaction evidence="9">
        <text>Release of signal peptides from bacterial membrane prolipoproteins. Hydrolyzes -Xaa-Yaa-Zaa-|-(S,diacylglyceryl)Cys-, in which Xaa is hydrophobic (preferably Leu), and Yaa (Ala or Ser) and Zaa (Gly or Ala) have small, neutral side chains.</text>
        <dbReference type="EC" id="3.4.23.36"/>
    </reaction>
</comment>
<evidence type="ECO:0000256" key="5">
    <source>
        <dbReference type="ARBA" id="ARBA00022750"/>
    </source>
</evidence>
<comment type="pathway">
    <text evidence="9">Protein modification; lipoprotein biosynthesis (signal peptide cleavage).</text>
</comment>
<feature type="transmembrane region" description="Helical" evidence="9">
    <location>
        <begin position="66"/>
        <end position="88"/>
    </location>
</feature>
<comment type="caution">
    <text evidence="9">Lacks conserved residue(s) required for the propagation of feature annotation.</text>
</comment>
<evidence type="ECO:0000256" key="8">
    <source>
        <dbReference type="ARBA" id="ARBA00023136"/>
    </source>
</evidence>
<evidence type="ECO:0000256" key="4">
    <source>
        <dbReference type="ARBA" id="ARBA00022692"/>
    </source>
</evidence>
<dbReference type="AlphaFoldDB" id="A0A1I7B4Q2"/>
<dbReference type="PANTHER" id="PTHR33695:SF1">
    <property type="entry name" value="LIPOPROTEIN SIGNAL PEPTIDASE"/>
    <property type="match status" value="1"/>
</dbReference>
<evidence type="ECO:0000256" key="3">
    <source>
        <dbReference type="ARBA" id="ARBA00022670"/>
    </source>
</evidence>
<dbReference type="STRING" id="477690.SAMN05216474_2549"/>
<reference evidence="11 12" key="1">
    <citation type="submission" date="2016-10" db="EMBL/GenBank/DDBJ databases">
        <authorList>
            <person name="de Groot N.N."/>
        </authorList>
    </citation>
    <scope>NUCLEOTIDE SEQUENCE [LARGE SCALE GENOMIC DNA]</scope>
    <source>
        <strain evidence="11 12">CGMCC 1.7005</strain>
    </source>
</reference>
<dbReference type="RefSeq" id="WP_090250841.1">
    <property type="nucleotide sequence ID" value="NZ_FPAS01000004.1"/>
</dbReference>
<dbReference type="OrthoDB" id="9810259at2"/>
<evidence type="ECO:0000256" key="10">
    <source>
        <dbReference type="RuleBase" id="RU004181"/>
    </source>
</evidence>
<feature type="active site" evidence="9">
    <location>
        <position position="167"/>
    </location>
</feature>
<sequence length="216" mass="23964">MEKNKKFLLVGLFVLLVLIADQVIKIWVKNNYGPYSPSEPILGDWFVLNYTENPGMAFGTTLGGGLVGKLALSIFRILAIGGIIYYIIKQIKEGVKTEYLVALSFVLAGATGNLIDSALYDFIFTFDPCIPFNQLEGSGNFMSCTSFGVEHQVEARNTGFLLGNVVDMFQFDAEWPEGTPWLGGRQIFPAIWNLADGAITVGILMVVIRQKRYFNK</sequence>
<dbReference type="PRINTS" id="PR00781">
    <property type="entry name" value="LIPOSIGPTASE"/>
</dbReference>
<comment type="subcellular location">
    <subcellularLocation>
        <location evidence="9">Cell membrane</location>
        <topology evidence="9">Multi-pass membrane protein</topology>
    </subcellularLocation>
</comment>
<keyword evidence="6 9" id="KW-0378">Hydrolase</keyword>
<keyword evidence="4 9" id="KW-0812">Transmembrane</keyword>
<feature type="transmembrane region" description="Helical" evidence="9">
    <location>
        <begin position="190"/>
        <end position="208"/>
    </location>
</feature>
<comment type="function">
    <text evidence="9">This protein specifically catalyzes the removal of signal peptides from prolipoproteins.</text>
</comment>
<dbReference type="Pfam" id="PF01252">
    <property type="entry name" value="Peptidase_A8"/>
    <property type="match status" value="1"/>
</dbReference>
<dbReference type="UniPathway" id="UPA00665"/>
<gene>
    <name evidence="9" type="primary">lspA</name>
    <name evidence="11" type="ORF">SAMN05216474_2549</name>
</gene>
<keyword evidence="12" id="KW-1185">Reference proteome</keyword>
<accession>A0A1I7B4Q2</accession>
<comment type="similarity">
    <text evidence="1 9 10">Belongs to the peptidase A8 family.</text>
</comment>
<evidence type="ECO:0000313" key="11">
    <source>
        <dbReference type="EMBL" id="SFT82156.1"/>
    </source>
</evidence>
<dbReference type="GO" id="GO:0005886">
    <property type="term" value="C:plasma membrane"/>
    <property type="evidence" value="ECO:0007669"/>
    <property type="project" value="UniProtKB-SubCell"/>
</dbReference>
<dbReference type="GO" id="GO:0004190">
    <property type="term" value="F:aspartic-type endopeptidase activity"/>
    <property type="evidence" value="ECO:0007669"/>
    <property type="project" value="UniProtKB-UniRule"/>
</dbReference>
<evidence type="ECO:0000256" key="1">
    <source>
        <dbReference type="ARBA" id="ARBA00006139"/>
    </source>
</evidence>
<evidence type="ECO:0000256" key="2">
    <source>
        <dbReference type="ARBA" id="ARBA00022475"/>
    </source>
</evidence>
<organism evidence="11 12">
    <name type="scientific">Lishizhenia tianjinensis</name>
    <dbReference type="NCBI Taxonomy" id="477690"/>
    <lineage>
        <taxon>Bacteria</taxon>
        <taxon>Pseudomonadati</taxon>
        <taxon>Bacteroidota</taxon>
        <taxon>Flavobacteriia</taxon>
        <taxon>Flavobacteriales</taxon>
        <taxon>Crocinitomicaceae</taxon>
        <taxon>Lishizhenia</taxon>
    </lineage>
</organism>
<name>A0A1I7B4Q2_9FLAO</name>
<dbReference type="EC" id="3.4.23.36" evidence="9"/>
<proteinExistence type="inferred from homology"/>
<evidence type="ECO:0000313" key="12">
    <source>
        <dbReference type="Proteomes" id="UP000236454"/>
    </source>
</evidence>
<dbReference type="GO" id="GO:0006508">
    <property type="term" value="P:proteolysis"/>
    <property type="evidence" value="ECO:0007669"/>
    <property type="project" value="UniProtKB-KW"/>
</dbReference>
<dbReference type="EMBL" id="FPAS01000004">
    <property type="protein sequence ID" value="SFT82156.1"/>
    <property type="molecule type" value="Genomic_DNA"/>
</dbReference>
<evidence type="ECO:0000256" key="9">
    <source>
        <dbReference type="HAMAP-Rule" id="MF_00161"/>
    </source>
</evidence>
<keyword evidence="7 9" id="KW-1133">Transmembrane helix</keyword>
<evidence type="ECO:0000256" key="7">
    <source>
        <dbReference type="ARBA" id="ARBA00022989"/>
    </source>
</evidence>
<dbReference type="HAMAP" id="MF_00161">
    <property type="entry name" value="LspA"/>
    <property type="match status" value="1"/>
</dbReference>
<dbReference type="Proteomes" id="UP000236454">
    <property type="component" value="Unassembled WGS sequence"/>
</dbReference>
<keyword evidence="3 9" id="KW-0645">Protease</keyword>
<keyword evidence="8 9" id="KW-0472">Membrane</keyword>
<keyword evidence="2 9" id="KW-1003">Cell membrane</keyword>
<keyword evidence="5 9" id="KW-0064">Aspartyl protease</keyword>
<dbReference type="PANTHER" id="PTHR33695">
    <property type="entry name" value="LIPOPROTEIN SIGNAL PEPTIDASE"/>
    <property type="match status" value="1"/>
</dbReference>
<protein>
    <recommendedName>
        <fullName evidence="9">Lipoprotein signal peptidase</fullName>
        <ecNumber evidence="9">3.4.23.36</ecNumber>
    </recommendedName>
    <alternativeName>
        <fullName evidence="9">Prolipoprotein signal peptidase</fullName>
    </alternativeName>
    <alternativeName>
        <fullName evidence="9">Signal peptidase II</fullName>
        <shortName evidence="9">SPase II</shortName>
    </alternativeName>
</protein>
<feature type="active site" evidence="9">
    <location>
        <position position="196"/>
    </location>
</feature>
<evidence type="ECO:0000256" key="6">
    <source>
        <dbReference type="ARBA" id="ARBA00022801"/>
    </source>
</evidence>
<feature type="transmembrane region" description="Helical" evidence="9">
    <location>
        <begin position="100"/>
        <end position="120"/>
    </location>
</feature>